<keyword evidence="9" id="KW-1185">Reference proteome</keyword>
<evidence type="ECO:0000256" key="5">
    <source>
        <dbReference type="ARBA" id="ARBA00022989"/>
    </source>
</evidence>
<feature type="transmembrane region" description="Helical" evidence="7">
    <location>
        <begin position="292"/>
        <end position="312"/>
    </location>
</feature>
<dbReference type="Proteomes" id="UP000662185">
    <property type="component" value="Unassembled WGS sequence"/>
</dbReference>
<protein>
    <submittedName>
        <fullName evidence="8">Lipopolysaccharide biosynthesis protein</fullName>
    </submittedName>
</protein>
<dbReference type="PANTHER" id="PTHR30250:SF10">
    <property type="entry name" value="LIPOPOLYSACCHARIDE BIOSYNTHESIS PROTEIN WZXC"/>
    <property type="match status" value="1"/>
</dbReference>
<organism evidence="8 9">
    <name type="scientific">Anabaena sphaerica FACHB-251</name>
    <dbReference type="NCBI Taxonomy" id="2692883"/>
    <lineage>
        <taxon>Bacteria</taxon>
        <taxon>Bacillati</taxon>
        <taxon>Cyanobacteriota</taxon>
        <taxon>Cyanophyceae</taxon>
        <taxon>Nostocales</taxon>
        <taxon>Nostocaceae</taxon>
        <taxon>Anabaena</taxon>
    </lineage>
</organism>
<evidence type="ECO:0000313" key="9">
    <source>
        <dbReference type="Proteomes" id="UP000662185"/>
    </source>
</evidence>
<feature type="transmembrane region" description="Helical" evidence="7">
    <location>
        <begin position="82"/>
        <end position="107"/>
    </location>
</feature>
<feature type="transmembrane region" description="Helical" evidence="7">
    <location>
        <begin position="357"/>
        <end position="375"/>
    </location>
</feature>
<evidence type="ECO:0000256" key="3">
    <source>
        <dbReference type="ARBA" id="ARBA00022475"/>
    </source>
</evidence>
<feature type="transmembrane region" description="Helical" evidence="7">
    <location>
        <begin position="251"/>
        <end position="271"/>
    </location>
</feature>
<dbReference type="CDD" id="cd13127">
    <property type="entry name" value="MATE_tuaB_like"/>
    <property type="match status" value="1"/>
</dbReference>
<comment type="similarity">
    <text evidence="2">Belongs to the polysaccharide synthase family.</text>
</comment>
<keyword evidence="5 7" id="KW-1133">Transmembrane helix</keyword>
<dbReference type="PANTHER" id="PTHR30250">
    <property type="entry name" value="PST FAMILY PREDICTED COLANIC ACID TRANSPORTER"/>
    <property type="match status" value="1"/>
</dbReference>
<evidence type="ECO:0000256" key="4">
    <source>
        <dbReference type="ARBA" id="ARBA00022692"/>
    </source>
</evidence>
<dbReference type="RefSeq" id="WP_190558057.1">
    <property type="nucleotide sequence ID" value="NZ_JACJQU010000002.1"/>
</dbReference>
<feature type="transmembrane region" description="Helical" evidence="7">
    <location>
        <begin position="445"/>
        <end position="464"/>
    </location>
</feature>
<feature type="transmembrane region" description="Helical" evidence="7">
    <location>
        <begin position="156"/>
        <end position="176"/>
    </location>
</feature>
<proteinExistence type="inferred from homology"/>
<feature type="transmembrane region" description="Helical" evidence="7">
    <location>
        <begin position="414"/>
        <end position="439"/>
    </location>
</feature>
<evidence type="ECO:0000256" key="1">
    <source>
        <dbReference type="ARBA" id="ARBA00004651"/>
    </source>
</evidence>
<comment type="subcellular location">
    <subcellularLocation>
        <location evidence="1">Cell membrane</location>
        <topology evidence="1">Multi-pass membrane protein</topology>
    </subcellularLocation>
</comment>
<dbReference type="GO" id="GO:0005886">
    <property type="term" value="C:plasma membrane"/>
    <property type="evidence" value="ECO:0007669"/>
    <property type="project" value="UniProtKB-SubCell"/>
</dbReference>
<evidence type="ECO:0000256" key="6">
    <source>
        <dbReference type="ARBA" id="ARBA00023136"/>
    </source>
</evidence>
<dbReference type="InterPro" id="IPR050833">
    <property type="entry name" value="Poly_Biosynth_Transport"/>
</dbReference>
<dbReference type="EMBL" id="JACJQU010000002">
    <property type="protein sequence ID" value="MBD2293061.1"/>
    <property type="molecule type" value="Genomic_DNA"/>
</dbReference>
<reference evidence="9" key="1">
    <citation type="journal article" date="2020" name="ISME J.">
        <title>Comparative genomics reveals insights into cyanobacterial evolution and habitat adaptation.</title>
        <authorList>
            <person name="Chen M.Y."/>
            <person name="Teng W.K."/>
            <person name="Zhao L."/>
            <person name="Hu C.X."/>
            <person name="Zhou Y.K."/>
            <person name="Han B.P."/>
            <person name="Song L.R."/>
            <person name="Shu W.S."/>
        </authorList>
    </citation>
    <scope>NUCLEOTIDE SEQUENCE [LARGE SCALE GENOMIC DNA]</scope>
    <source>
        <strain evidence="9">FACHB-251</strain>
    </source>
</reference>
<feature type="transmembrane region" description="Helical" evidence="7">
    <location>
        <begin position="381"/>
        <end position="402"/>
    </location>
</feature>
<feature type="transmembrane region" description="Helical" evidence="7">
    <location>
        <begin position="113"/>
        <end position="135"/>
    </location>
</feature>
<evidence type="ECO:0000313" key="8">
    <source>
        <dbReference type="EMBL" id="MBD2293061.1"/>
    </source>
</evidence>
<keyword evidence="4 7" id="KW-0812">Transmembrane</keyword>
<sequence>MSGKNTTTKIAKSGLWLTASYAISRVAQLIAQICLARLLSPEDFGVWAMVLVVTILTDLFQDNATAAVLIQRGLEDKKLVDAVYSLGVNISIFMFVVQALIGLPISWFFQQPVLFPLIACVSFKFVINAGTGTRAAILQRQMKFREIAISNIGNGIARMCGTLILAAFGFGVWSFAGGEICKAIVDAALKRLYCRYDCTYHFFPDQQAVREVWSFTSSLIGINLAVYANTNGDNFLIGKLLGAQSLGFYNLAYQLAMLPAFALSQINKINFSVLSQRDDEGKKSYLRQMLEYYALFYAPIYSLGFVVAPWIIPLVYGSQWLGAVPIFQIVLIFAYARGFMSILGTTLNALNQPRTNAVINLALVPLSLPSFFIGAKLGGTVGVAIAVAIVMGIGATIWFWFATCRAAKWNVATLASPVILPTVAAIFSAGIVIFSTASLTLQMQIVLQPLLVILINAFLVSILSKGRVPRKVLKLIKETLISKTKSVKT</sequence>
<accession>A0A927A028</accession>
<name>A0A927A028_9NOST</name>
<keyword evidence="6 7" id="KW-0472">Membrane</keyword>
<gene>
    <name evidence="8" type="ORF">H6G06_06070</name>
</gene>
<evidence type="ECO:0000256" key="7">
    <source>
        <dbReference type="SAM" id="Phobius"/>
    </source>
</evidence>
<keyword evidence="3" id="KW-1003">Cell membrane</keyword>
<dbReference type="AlphaFoldDB" id="A0A927A028"/>
<evidence type="ECO:0000256" key="2">
    <source>
        <dbReference type="ARBA" id="ARBA00007430"/>
    </source>
</evidence>
<dbReference type="Pfam" id="PF13440">
    <property type="entry name" value="Polysacc_synt_3"/>
    <property type="match status" value="1"/>
</dbReference>
<comment type="caution">
    <text evidence="8">The sequence shown here is derived from an EMBL/GenBank/DDBJ whole genome shotgun (WGS) entry which is preliminary data.</text>
</comment>